<sequence length="485" mass="56844">MKYVVPATAYRRLTLLNRLFFATTPLSKKELLASIETSMNTLNSDIAHLNEIFPKDMSYIVEKDRLVSLMVADNINFDYLTAYMICNSDLFQLSLSTFQNTTLNVPEWAEEHFVSLASLYLKLKEVDTFLAQSRLILHTEPLQVQGNEMNVRFFYFHLFSKTYPYSGWVIDEIDIAYIHAFIKKLENNSNIYFSVSSRLEYAIAIGVSLTRAKQGFAMQFDEKDAAHWKELSSFYDIDGIDFSDLEGCLGSVLTIGERYIILKTFFLTSFTYIERSQIELRIRYEENLRPQRFKLALELIAILDDSPIDREVILVSVIDYLSRFAFIDKTHLILDIDYFSTKYLPNKVEIAAIETVFSKYEGQPGYKNIRDNKSTILKYLHDLFNITLLNADYTKRLHVKIISKNGFLWEEYMKMEIRKYYSEELVIFCEELQPTEHWRQYDLIISDFPIESPNSSPVLVWHMPPAKRDLDQLKKIIVQQSHYTL</sequence>
<proteinExistence type="predicted"/>
<dbReference type="PANTHER" id="PTHR30185:SF18">
    <property type="entry name" value="TRANSCRIPTIONAL REGULATOR MTLR"/>
    <property type="match status" value="1"/>
</dbReference>
<dbReference type="InterPro" id="IPR050661">
    <property type="entry name" value="BglG_antiterminators"/>
</dbReference>
<reference evidence="4 5" key="1">
    <citation type="submission" date="2020-08" db="EMBL/GenBank/DDBJ databases">
        <title>Listeria ohnekaius sp. nov. and Listeria portnoyii sp. nov. isolated from non-agricultural and natural environments.</title>
        <authorList>
            <person name="Weller D."/>
            <person name="Belias A.M."/>
            <person name="Liao J."/>
            <person name="Guo S."/>
            <person name="Orsi R.H."/>
            <person name="Wiedmann M."/>
        </authorList>
    </citation>
    <scope>NUCLEOTIDE SEQUENCE [LARGE SCALE GENOMIC DNA]</scope>
    <source>
        <strain evidence="4 5">FSL W9-0585</strain>
    </source>
</reference>
<evidence type="ECO:0000313" key="5">
    <source>
        <dbReference type="Proteomes" id="UP000548787"/>
    </source>
</evidence>
<dbReference type="PANTHER" id="PTHR30185">
    <property type="entry name" value="CRYPTIC BETA-GLUCOSIDE BGL OPERON ANTITERMINATOR"/>
    <property type="match status" value="1"/>
</dbReference>
<comment type="caution">
    <text evidence="4">The sequence shown here is derived from an EMBL/GenBank/DDBJ whole genome shotgun (WGS) entry which is preliminary data.</text>
</comment>
<keyword evidence="1" id="KW-0805">Transcription regulation</keyword>
<evidence type="ECO:0000259" key="3">
    <source>
        <dbReference type="Pfam" id="PF05043"/>
    </source>
</evidence>
<keyword evidence="2" id="KW-0804">Transcription</keyword>
<dbReference type="InterPro" id="IPR007737">
    <property type="entry name" value="Mga_HTH"/>
</dbReference>
<name>A0A7W1T984_9LIST</name>
<dbReference type="AlphaFoldDB" id="A0A7W1T984"/>
<dbReference type="EMBL" id="JABJVM010000026">
    <property type="protein sequence ID" value="MBA3927759.1"/>
    <property type="molecule type" value="Genomic_DNA"/>
</dbReference>
<feature type="domain" description="Mga helix-turn-helix" evidence="3">
    <location>
        <begin position="74"/>
        <end position="159"/>
    </location>
</feature>
<dbReference type="Proteomes" id="UP000548787">
    <property type="component" value="Unassembled WGS sequence"/>
</dbReference>
<evidence type="ECO:0000256" key="1">
    <source>
        <dbReference type="ARBA" id="ARBA00023015"/>
    </source>
</evidence>
<protein>
    <recommendedName>
        <fullName evidence="3">Mga helix-turn-helix domain-containing protein</fullName>
    </recommendedName>
</protein>
<evidence type="ECO:0000313" key="4">
    <source>
        <dbReference type="EMBL" id="MBA3927759.1"/>
    </source>
</evidence>
<dbReference type="Pfam" id="PF05043">
    <property type="entry name" value="Mga"/>
    <property type="match status" value="1"/>
</dbReference>
<evidence type="ECO:0000256" key="2">
    <source>
        <dbReference type="ARBA" id="ARBA00023163"/>
    </source>
</evidence>
<accession>A0A7W1T984</accession>
<gene>
    <name evidence="4" type="ORF">HPK16_15590</name>
</gene>
<keyword evidence="5" id="KW-1185">Reference proteome</keyword>
<dbReference type="Gene3D" id="3.40.50.2300">
    <property type="match status" value="1"/>
</dbReference>
<organism evidence="4 5">
    <name type="scientific">Listeria rustica</name>
    <dbReference type="NCBI Taxonomy" id="2713503"/>
    <lineage>
        <taxon>Bacteria</taxon>
        <taxon>Bacillati</taxon>
        <taxon>Bacillota</taxon>
        <taxon>Bacilli</taxon>
        <taxon>Bacillales</taxon>
        <taxon>Listeriaceae</taxon>
        <taxon>Listeria</taxon>
    </lineage>
</organism>
<dbReference type="RefSeq" id="WP_181677826.1">
    <property type="nucleotide sequence ID" value="NZ_JABJVM010000026.1"/>
</dbReference>